<organism evidence="3">
    <name type="scientific">Proteinivorax hydrogeniformans</name>
    <dbReference type="NCBI Taxonomy" id="1826727"/>
    <lineage>
        <taxon>Bacteria</taxon>
        <taxon>Bacillati</taxon>
        <taxon>Bacillota</taxon>
        <taxon>Clostridia</taxon>
        <taxon>Eubacteriales</taxon>
        <taxon>Proteinivoracaceae</taxon>
        <taxon>Proteinivorax</taxon>
    </lineage>
</organism>
<protein>
    <submittedName>
        <fullName evidence="3">YheC/YheD family protein</fullName>
    </submittedName>
</protein>
<reference evidence="3" key="1">
    <citation type="journal article" date="2018" name="Antonie Van Leeuwenhoek">
        <title>Proteinivorax hydrogeniformans sp. nov., an anaerobic, haloalkaliphilic bacterium fermenting proteinaceous compounds with high hydrogen production.</title>
        <authorList>
            <person name="Boltyanskaya Y."/>
            <person name="Detkova E."/>
            <person name="Pimenov N."/>
            <person name="Kevbrin V."/>
        </authorList>
    </citation>
    <scope>NUCLEOTIDE SEQUENCE</scope>
    <source>
        <strain evidence="3">Z-710</strain>
    </source>
</reference>
<dbReference type="InterPro" id="IPR026838">
    <property type="entry name" value="YheC/D"/>
</dbReference>
<dbReference type="AlphaFoldDB" id="A0AAU8HV50"/>
<sequence length="251" mass="28486">MVALSTHRPFRNKMIVNYALLKDPLTQQHTPKTVWFNSENLKKMLDAYDSVYIKPNKGKKGKGIIRVKAFNSGYEISCDKVKKIVSKNELKLELKKLISNPAKYLVQQGIDLATFKERPFDLRILMQKPYKSWQVSHTGAKVALDKDAAVTNRSQGAEIFPLQKVLSSYDQKTDSMATMREIIDLSHRTCYTLGDHFPIRVIGLDIAVDKQGKLWLIEANTLNPASNFEKVSDKISQDKFAKAKKVIKGSL</sequence>
<feature type="domain" description="ATP-grasp" evidence="2">
    <location>
        <begin position="22"/>
        <end position="248"/>
    </location>
</feature>
<proteinExistence type="predicted"/>
<dbReference type="RefSeq" id="WP_353893803.1">
    <property type="nucleotide sequence ID" value="NZ_CP159485.1"/>
</dbReference>
<dbReference type="PROSITE" id="PS50975">
    <property type="entry name" value="ATP_GRASP"/>
    <property type="match status" value="1"/>
</dbReference>
<evidence type="ECO:0000313" key="3">
    <source>
        <dbReference type="EMBL" id="XCI29255.1"/>
    </source>
</evidence>
<keyword evidence="1" id="KW-0547">Nucleotide-binding</keyword>
<dbReference type="GO" id="GO:0046872">
    <property type="term" value="F:metal ion binding"/>
    <property type="evidence" value="ECO:0007669"/>
    <property type="project" value="InterPro"/>
</dbReference>
<gene>
    <name evidence="3" type="ORF">PRVXH_000566</name>
</gene>
<accession>A0AAU8HV50</accession>
<dbReference type="Pfam" id="PF14398">
    <property type="entry name" value="ATPgrasp_YheCD"/>
    <property type="match status" value="1"/>
</dbReference>
<dbReference type="EMBL" id="CP159485">
    <property type="protein sequence ID" value="XCI29255.1"/>
    <property type="molecule type" value="Genomic_DNA"/>
</dbReference>
<reference evidence="3" key="2">
    <citation type="submission" date="2024-06" db="EMBL/GenBank/DDBJ databases">
        <authorList>
            <person name="Petrova K.O."/>
            <person name="Toshchakov S.V."/>
            <person name="Boltjanskaja Y.V."/>
            <person name="Kevbrin V.V."/>
        </authorList>
    </citation>
    <scope>NUCLEOTIDE SEQUENCE</scope>
    <source>
        <strain evidence="3">Z-710</strain>
    </source>
</reference>
<dbReference type="GO" id="GO:0005524">
    <property type="term" value="F:ATP binding"/>
    <property type="evidence" value="ECO:0007669"/>
    <property type="project" value="UniProtKB-UniRule"/>
</dbReference>
<name>A0AAU8HV50_9FIRM</name>
<evidence type="ECO:0000259" key="2">
    <source>
        <dbReference type="PROSITE" id="PS50975"/>
    </source>
</evidence>
<dbReference type="InterPro" id="IPR011761">
    <property type="entry name" value="ATP-grasp"/>
</dbReference>
<evidence type="ECO:0000256" key="1">
    <source>
        <dbReference type="PROSITE-ProRule" id="PRU00409"/>
    </source>
</evidence>
<dbReference type="SUPFAM" id="SSF56059">
    <property type="entry name" value="Glutathione synthetase ATP-binding domain-like"/>
    <property type="match status" value="1"/>
</dbReference>
<dbReference type="Gene3D" id="3.30.470.20">
    <property type="entry name" value="ATP-grasp fold, B domain"/>
    <property type="match status" value="1"/>
</dbReference>
<keyword evidence="1" id="KW-0067">ATP-binding</keyword>